<protein>
    <recommendedName>
        <fullName evidence="1">Tyrosine-protein phosphatase domain-containing protein</fullName>
    </recommendedName>
</protein>
<dbReference type="SUPFAM" id="SSF52799">
    <property type="entry name" value="(Phosphotyrosine protein) phosphatases II"/>
    <property type="match status" value="1"/>
</dbReference>
<dbReference type="OrthoDB" id="6371915at2759"/>
<name>A0A7T8K1C0_CALRO</name>
<dbReference type="Proteomes" id="UP000595437">
    <property type="component" value="Chromosome 11"/>
</dbReference>
<accession>A0A7T8K1C0</accession>
<dbReference type="AlphaFoldDB" id="A0A7T8K1C0"/>
<feature type="domain" description="Tyrosine-protein phosphatase" evidence="1">
    <location>
        <begin position="13"/>
        <end position="97"/>
    </location>
</feature>
<evidence type="ECO:0000313" key="2">
    <source>
        <dbReference type="EMBL" id="QQP42114.1"/>
    </source>
</evidence>
<proteinExistence type="predicted"/>
<feature type="non-terminal residue" evidence="2">
    <location>
        <position position="111"/>
    </location>
</feature>
<feature type="non-terminal residue" evidence="2">
    <location>
        <position position="1"/>
    </location>
</feature>
<organism evidence="2 3">
    <name type="scientific">Caligus rogercresseyi</name>
    <name type="common">Sea louse</name>
    <dbReference type="NCBI Taxonomy" id="217165"/>
    <lineage>
        <taxon>Eukaryota</taxon>
        <taxon>Metazoa</taxon>
        <taxon>Ecdysozoa</taxon>
        <taxon>Arthropoda</taxon>
        <taxon>Crustacea</taxon>
        <taxon>Multicrustacea</taxon>
        <taxon>Hexanauplia</taxon>
        <taxon>Copepoda</taxon>
        <taxon>Siphonostomatoida</taxon>
        <taxon>Caligidae</taxon>
        <taxon>Caligus</taxon>
    </lineage>
</organism>
<dbReference type="Gene3D" id="3.90.190.10">
    <property type="entry name" value="Protein tyrosine phosphatase superfamily"/>
    <property type="match status" value="1"/>
</dbReference>
<sequence length="111" mass="12761">ELDQECFKVRHSTYDFVISSRHDDYEMEVRIIHCPDWPSLTRGFAVLKLVQDWHLEYQDGPLVVVDKNGGTDAGTFCALTTLCKQLETDNAIDVYQWGSYITTPGLEYGRQ</sequence>
<dbReference type="EMBL" id="CP045900">
    <property type="protein sequence ID" value="QQP42114.1"/>
    <property type="molecule type" value="Genomic_DNA"/>
</dbReference>
<keyword evidence="3" id="KW-1185">Reference proteome</keyword>
<dbReference type="InterPro" id="IPR029021">
    <property type="entry name" value="Prot-tyrosine_phosphatase-like"/>
</dbReference>
<dbReference type="GO" id="GO:0004725">
    <property type="term" value="F:protein tyrosine phosphatase activity"/>
    <property type="evidence" value="ECO:0007669"/>
    <property type="project" value="InterPro"/>
</dbReference>
<dbReference type="Pfam" id="PF00102">
    <property type="entry name" value="Y_phosphatase"/>
    <property type="match status" value="1"/>
</dbReference>
<gene>
    <name evidence="2" type="ORF">FKW44_016678</name>
</gene>
<evidence type="ECO:0000259" key="1">
    <source>
        <dbReference type="Pfam" id="PF00102"/>
    </source>
</evidence>
<dbReference type="InterPro" id="IPR000242">
    <property type="entry name" value="PTP_cat"/>
</dbReference>
<evidence type="ECO:0000313" key="3">
    <source>
        <dbReference type="Proteomes" id="UP000595437"/>
    </source>
</evidence>
<reference evidence="3" key="1">
    <citation type="submission" date="2021-01" db="EMBL/GenBank/DDBJ databases">
        <title>Caligus Genome Assembly.</title>
        <authorList>
            <person name="Gallardo-Escarate C."/>
        </authorList>
    </citation>
    <scope>NUCLEOTIDE SEQUENCE [LARGE SCALE GENOMIC DNA]</scope>
</reference>